<dbReference type="Gene3D" id="3.40.630.30">
    <property type="match status" value="1"/>
</dbReference>
<keyword evidence="3" id="KW-1185">Reference proteome</keyword>
<dbReference type="EMBL" id="LT960614">
    <property type="protein sequence ID" value="SON55600.1"/>
    <property type="molecule type" value="Genomic_DNA"/>
</dbReference>
<dbReference type="CDD" id="cd04301">
    <property type="entry name" value="NAT_SF"/>
    <property type="match status" value="1"/>
</dbReference>
<proteinExistence type="predicted"/>
<reference evidence="3" key="1">
    <citation type="submission" date="2017-09" db="EMBL/GenBank/DDBJ databases">
        <title>Genome sequence of Nannocystis excedens DSM 71.</title>
        <authorList>
            <person name="Blom J."/>
        </authorList>
    </citation>
    <scope>NUCLEOTIDE SEQUENCE [LARGE SCALE GENOMIC DNA]</scope>
    <source>
        <strain evidence="3">type strain: E19</strain>
    </source>
</reference>
<dbReference type="Proteomes" id="UP000223606">
    <property type="component" value="Chromosome 1"/>
</dbReference>
<dbReference type="RefSeq" id="WP_099556090.1">
    <property type="nucleotide sequence ID" value="NZ_LT960614.1"/>
</dbReference>
<dbReference type="AlphaFoldDB" id="A0A2C9D5Y4"/>
<keyword evidence="2" id="KW-0808">Transferase</keyword>
<sequence length="202" mass="22320">MTAKALADGFHPVPKGKIATVVTFLERTVAPEGAPFPCPDGFRLERADGIGTEEFRALFRRIGEDWMWWSRLAMDETALAALLSDPRRDIQLARRGDEAVGIVELDFTDPANVELAFFGLVPGIEGKGIGRWLMDAGLRIAFASPETRRVFVHTCHFDSPRALPFYMASGFRAYDVQVEVCDDPRLVGLLPESATPQVPVIC</sequence>
<dbReference type="GO" id="GO:0016747">
    <property type="term" value="F:acyltransferase activity, transferring groups other than amino-acyl groups"/>
    <property type="evidence" value="ECO:0007669"/>
    <property type="project" value="InterPro"/>
</dbReference>
<evidence type="ECO:0000313" key="2">
    <source>
        <dbReference type="EMBL" id="SON55600.1"/>
    </source>
</evidence>
<protein>
    <submittedName>
        <fullName evidence="2">Acetyltransferase (GNAT) family protein</fullName>
    </submittedName>
</protein>
<accession>A0A2C9D5Y4</accession>
<dbReference type="KEGG" id="hdi:HDIA_2059"/>
<dbReference type="Pfam" id="PF00583">
    <property type="entry name" value="Acetyltransf_1"/>
    <property type="match status" value="1"/>
</dbReference>
<name>A0A2C9D5Y4_9HYPH</name>
<evidence type="ECO:0000313" key="3">
    <source>
        <dbReference type="Proteomes" id="UP000223606"/>
    </source>
</evidence>
<evidence type="ECO:0000259" key="1">
    <source>
        <dbReference type="PROSITE" id="PS51186"/>
    </source>
</evidence>
<dbReference type="InterPro" id="IPR000182">
    <property type="entry name" value="GNAT_dom"/>
</dbReference>
<feature type="domain" description="N-acetyltransferase" evidence="1">
    <location>
        <begin position="53"/>
        <end position="192"/>
    </location>
</feature>
<dbReference type="OrthoDB" id="275336at2"/>
<dbReference type="InterPro" id="IPR016181">
    <property type="entry name" value="Acyl_CoA_acyltransferase"/>
</dbReference>
<dbReference type="SUPFAM" id="SSF55729">
    <property type="entry name" value="Acyl-CoA N-acyltransferases (Nat)"/>
    <property type="match status" value="1"/>
</dbReference>
<dbReference type="PROSITE" id="PS51186">
    <property type="entry name" value="GNAT"/>
    <property type="match status" value="1"/>
</dbReference>
<gene>
    <name evidence="2" type="ORF">HDIA_2059</name>
</gene>
<organism evidence="2 3">
    <name type="scientific">Hartmannibacter diazotrophicus</name>
    <dbReference type="NCBI Taxonomy" id="1482074"/>
    <lineage>
        <taxon>Bacteria</taxon>
        <taxon>Pseudomonadati</taxon>
        <taxon>Pseudomonadota</taxon>
        <taxon>Alphaproteobacteria</taxon>
        <taxon>Hyphomicrobiales</taxon>
        <taxon>Pleomorphomonadaceae</taxon>
        <taxon>Hartmannibacter</taxon>
    </lineage>
</organism>